<comment type="catalytic activity">
    <reaction evidence="2">
        <text>beta-D-GlcNAc-(1-&gt;4)-Mur2Ac(oyl-L-Ala-gamma-D-Glu-L-Lys-D-Ala-D-Ala)-di-trans,octa-cis-undecaprenyl diphosphate + L-glutamine + ATP + H2O = beta-D-GlcNAc-(1-&gt;4)-Mur2Ac(oyl-L-Ala-D-isoglutaminyl-L-Lys-D-Ala-D-Ala)-di-trans,octa-cis-undecaprenyl diphosphate + L-glutamate + ADP + phosphate + H(+)</text>
        <dbReference type="Rhea" id="RHEA:57928"/>
        <dbReference type="ChEBI" id="CHEBI:15377"/>
        <dbReference type="ChEBI" id="CHEBI:15378"/>
        <dbReference type="ChEBI" id="CHEBI:29985"/>
        <dbReference type="ChEBI" id="CHEBI:30616"/>
        <dbReference type="ChEBI" id="CHEBI:43474"/>
        <dbReference type="ChEBI" id="CHEBI:58359"/>
        <dbReference type="ChEBI" id="CHEBI:60033"/>
        <dbReference type="ChEBI" id="CHEBI:62233"/>
        <dbReference type="ChEBI" id="CHEBI:456216"/>
        <dbReference type="EC" id="6.3.5.13"/>
    </reaction>
</comment>
<dbReference type="GO" id="GO:0008360">
    <property type="term" value="P:regulation of cell shape"/>
    <property type="evidence" value="ECO:0007669"/>
    <property type="project" value="UniProtKB-KW"/>
</dbReference>
<dbReference type="GO" id="GO:0071555">
    <property type="term" value="P:cell wall organization"/>
    <property type="evidence" value="ECO:0007669"/>
    <property type="project" value="UniProtKB-KW"/>
</dbReference>
<dbReference type="GO" id="GO:0005524">
    <property type="term" value="F:ATP binding"/>
    <property type="evidence" value="ECO:0007669"/>
    <property type="project" value="UniProtKB-UniRule"/>
</dbReference>
<dbReference type="HAMAP" id="MF_02214">
    <property type="entry name" value="Lipid_II_synth_MurT"/>
    <property type="match status" value="1"/>
</dbReference>
<dbReference type="EMBL" id="PTIS01000003">
    <property type="protein sequence ID" value="PPK49047.1"/>
    <property type="molecule type" value="Genomic_DNA"/>
</dbReference>
<dbReference type="EC" id="6.3.5.13" evidence="2"/>
<dbReference type="AlphaFoldDB" id="A0A2S6FZJ1"/>
<feature type="domain" description="Mur ligase central" evidence="3">
    <location>
        <begin position="58"/>
        <end position="238"/>
    </location>
</feature>
<dbReference type="Proteomes" id="UP000239863">
    <property type="component" value="Unassembled WGS sequence"/>
</dbReference>
<comment type="pathway">
    <text evidence="1 2">Cell wall biogenesis; peptidoglycan biosynthesis.</text>
</comment>
<dbReference type="STRING" id="37659.GCA_000703125_02104"/>
<dbReference type="GO" id="GO:0009252">
    <property type="term" value="P:peptidoglycan biosynthetic process"/>
    <property type="evidence" value="ECO:0007669"/>
    <property type="project" value="UniProtKB-UniRule"/>
</dbReference>
<keyword evidence="2" id="KW-0573">Peptidoglycan synthesis</keyword>
<dbReference type="PANTHER" id="PTHR23135:SF7">
    <property type="entry name" value="LIPID II ISOGLUTAMINYL SYNTHASE (GLUTAMINE-HYDROLYZING) SUBUNIT MURT"/>
    <property type="match status" value="1"/>
</dbReference>
<keyword evidence="2" id="KW-0547">Nucleotide-binding</keyword>
<comment type="subunit">
    <text evidence="2">Forms a heterodimer with GatD.</text>
</comment>
<feature type="active site" evidence="2">
    <location>
        <position position="364"/>
    </location>
</feature>
<feature type="binding site" evidence="2">
    <location>
        <position position="239"/>
    </location>
    <ligand>
        <name>Zn(2+)</name>
        <dbReference type="ChEBI" id="CHEBI:29105"/>
    </ligand>
</feature>
<evidence type="ECO:0000256" key="1">
    <source>
        <dbReference type="ARBA" id="ARBA00004752"/>
    </source>
</evidence>
<feature type="binding site" evidence="2">
    <location>
        <position position="214"/>
    </location>
    <ligand>
        <name>Zn(2+)</name>
        <dbReference type="ChEBI" id="CHEBI:29105"/>
    </ligand>
</feature>
<reference evidence="5 6" key="1">
    <citation type="submission" date="2018-02" db="EMBL/GenBank/DDBJ databases">
        <title>Genomic Encyclopedia of Archaeal and Bacterial Type Strains, Phase II (KMG-II): from individual species to whole genera.</title>
        <authorList>
            <person name="Goeker M."/>
        </authorList>
    </citation>
    <scope>NUCLEOTIDE SEQUENCE [LARGE SCALE GENOMIC DNA]</scope>
    <source>
        <strain evidence="5 6">DSM 15099</strain>
    </source>
</reference>
<comment type="caution">
    <text evidence="5">The sequence shown here is derived from an EMBL/GenBank/DDBJ whole genome shotgun (WGS) entry which is preliminary data.</text>
</comment>
<dbReference type="Gene3D" id="3.40.1190.10">
    <property type="entry name" value="Mur-like, catalytic domain"/>
    <property type="match status" value="1"/>
</dbReference>
<dbReference type="InterPro" id="IPR043703">
    <property type="entry name" value="Lipid_II_synth_MurT"/>
</dbReference>
<evidence type="ECO:0000313" key="6">
    <source>
        <dbReference type="Proteomes" id="UP000239863"/>
    </source>
</evidence>
<feature type="binding site" evidence="2">
    <location>
        <position position="217"/>
    </location>
    <ligand>
        <name>Zn(2+)</name>
        <dbReference type="ChEBI" id="CHEBI:29105"/>
    </ligand>
</feature>
<evidence type="ECO:0000259" key="3">
    <source>
        <dbReference type="Pfam" id="PF08245"/>
    </source>
</evidence>
<accession>A0A2S6FZJ1</accession>
<dbReference type="Pfam" id="PF08353">
    <property type="entry name" value="MurT_C"/>
    <property type="match status" value="1"/>
</dbReference>
<comment type="catalytic activity">
    <reaction evidence="2">
        <text>beta-D-GlcNAc-(1-&gt;4)-Mur2Ac(oyl-L-Ala-gamma-D-O-P-Glu-L-Lys-D-Ala-D-Ala)-di-trans,octa-cis-undecaprenyl diphosphate + NH4(+) = beta-D-GlcNAc-(1-&gt;4)-Mur2Ac(oyl-L-Ala-D-isoglutaminyl-L-Lys-D-Ala-D-Ala)-di-trans,octa-cis-undecaprenyl diphosphate + phosphate + H(+)</text>
        <dbReference type="Rhea" id="RHEA:57932"/>
        <dbReference type="ChEBI" id="CHEBI:15378"/>
        <dbReference type="ChEBI" id="CHEBI:28938"/>
        <dbReference type="ChEBI" id="CHEBI:43474"/>
        <dbReference type="ChEBI" id="CHEBI:62233"/>
        <dbReference type="ChEBI" id="CHEBI:143132"/>
    </reaction>
</comment>
<comment type="similarity">
    <text evidence="2">Belongs to the MurCDEF family. MurT subfamily.</text>
</comment>
<keyword evidence="2" id="KW-0862">Zinc</keyword>
<dbReference type="GO" id="GO:0016881">
    <property type="term" value="F:acid-amino acid ligase activity"/>
    <property type="evidence" value="ECO:0007669"/>
    <property type="project" value="InterPro"/>
</dbReference>
<evidence type="ECO:0000313" key="5">
    <source>
        <dbReference type="EMBL" id="PPK49047.1"/>
    </source>
</evidence>
<keyword evidence="2" id="KW-0067">ATP-binding</keyword>
<dbReference type="SUPFAM" id="SSF53623">
    <property type="entry name" value="MurD-like peptide ligases, catalytic domain"/>
    <property type="match status" value="1"/>
</dbReference>
<dbReference type="GO" id="GO:0008270">
    <property type="term" value="F:zinc ion binding"/>
    <property type="evidence" value="ECO:0007669"/>
    <property type="project" value="UniProtKB-UniRule"/>
</dbReference>
<feature type="domain" description="Lipid II isoglutaminyl synthase (glutamine-hydrolyzing) subunit MurT C-terminal" evidence="4">
    <location>
        <begin position="328"/>
        <end position="438"/>
    </location>
</feature>
<keyword evidence="2" id="KW-0436">Ligase</keyword>
<sequence>MVSKINIKSFFSIITSKLILKISKSFLQGGSNFPGKVALKLDKDILKVISKGYKTIIITGTNGKTTTTSATVNIFKQQGYEVITNNTGANMFPGIVSCFLDNYKFFKTKSTKDKVAILEVDEANVKFITEYIKPEVISITNLFRDQLDRYGEVYITLEKILEGIKKSPNSTLILNGDESLLGNLSVPNPLKYYGFNNFNLGDKTIELNADAKFCTVCKSPYKYNFITYNHLGDFFCDNCGYKRPLLDYHIDDIITLTSKGSSFIINNNEFFMPQSGTYNIYNALCAYSIAKFFNIEDSIISTSLLKQDASFGRQESIDIEGKEVNIILVKNPAGYNQAIDTLSLGKDSMSIAFLLNDNYADGRDVSWIWDVSFDKLNSLPICDVIIGGYRKYDMAVRLKISGLNQDNFKLSASDDEVLNNIIGCESNKVYVLTTYTAMINFRKHLNSKGYLKKLW</sequence>
<organism evidence="5 6">
    <name type="scientific">Clostridium algidicarnis DSM 15099</name>
    <dbReference type="NCBI Taxonomy" id="1121295"/>
    <lineage>
        <taxon>Bacteria</taxon>
        <taxon>Bacillati</taxon>
        <taxon>Bacillota</taxon>
        <taxon>Clostridia</taxon>
        <taxon>Eubacteriales</taxon>
        <taxon>Clostridiaceae</taxon>
        <taxon>Clostridium</taxon>
    </lineage>
</organism>
<comment type="function">
    <text evidence="2">The lipid II isoglutaminyl synthase complex catalyzes the formation of alpha-D-isoglutamine in the cell wall lipid II stem peptide. The MurT subunit catalyzes the ATP-dependent amidation of D-glutamate residue of lipid II, converting it to an isoglutamine residue.</text>
</comment>
<dbReference type="InterPro" id="IPR013564">
    <property type="entry name" value="MurT_C"/>
</dbReference>
<evidence type="ECO:0000259" key="4">
    <source>
        <dbReference type="Pfam" id="PF08353"/>
    </source>
</evidence>
<keyword evidence="2" id="KW-0479">Metal-binding</keyword>
<dbReference type="PANTHER" id="PTHR23135">
    <property type="entry name" value="MUR LIGASE FAMILY MEMBER"/>
    <property type="match status" value="1"/>
</dbReference>
<comment type="catalytic activity">
    <reaction evidence="2">
        <text>beta-D-GlcNAc-(1-&gt;4)-Mur2Ac(oyl-L-Ala-gamma-D-Glu-L-Lys-D-Ala-D-Ala)-di-trans,octa-cis-undecaprenyl diphosphate + ATP = beta-D-GlcNAc-(1-&gt;4)-Mur2Ac(oyl-L-Ala-gamma-D-O-P-Glu-L-Lys-D-Ala-D-Ala)-di-trans,octa-cis-undecaprenyl diphosphate + ADP</text>
        <dbReference type="Rhea" id="RHEA:59488"/>
        <dbReference type="ChEBI" id="CHEBI:30616"/>
        <dbReference type="ChEBI" id="CHEBI:60033"/>
        <dbReference type="ChEBI" id="CHEBI:143132"/>
        <dbReference type="ChEBI" id="CHEBI:456216"/>
    </reaction>
</comment>
<dbReference type="UniPathway" id="UPA00219"/>
<name>A0A2S6FZJ1_9CLOT</name>
<dbReference type="GO" id="GO:0140282">
    <property type="term" value="F:carbon-nitrogen ligase activity on lipid II"/>
    <property type="evidence" value="ECO:0007669"/>
    <property type="project" value="UniProtKB-UniRule"/>
</dbReference>
<proteinExistence type="inferred from homology"/>
<feature type="binding site" evidence="2">
    <location>
        <position position="236"/>
    </location>
    <ligand>
        <name>Zn(2+)</name>
        <dbReference type="ChEBI" id="CHEBI:29105"/>
    </ligand>
</feature>
<keyword evidence="2" id="KW-0133">Cell shape</keyword>
<keyword evidence="2" id="KW-0961">Cell wall biogenesis/degradation</keyword>
<gene>
    <name evidence="2" type="primary">murT</name>
    <name evidence="5" type="ORF">BD821_103177</name>
</gene>
<dbReference type="InterPro" id="IPR013221">
    <property type="entry name" value="Mur_ligase_cen"/>
</dbReference>
<dbReference type="Pfam" id="PF08245">
    <property type="entry name" value="Mur_ligase_M"/>
    <property type="match status" value="1"/>
</dbReference>
<evidence type="ECO:0000256" key="2">
    <source>
        <dbReference type="HAMAP-Rule" id="MF_02214"/>
    </source>
</evidence>
<protein>
    <recommendedName>
        <fullName evidence="2">Lipid II isoglutaminyl synthase (glutamine-hydrolyzing) subunit MurT</fullName>
        <ecNumber evidence="2">6.3.5.13</ecNumber>
    </recommendedName>
</protein>
<dbReference type="InterPro" id="IPR036565">
    <property type="entry name" value="Mur-like_cat_sf"/>
</dbReference>